<dbReference type="InterPro" id="IPR036761">
    <property type="entry name" value="TTHA0802/YceI-like_sf"/>
</dbReference>
<dbReference type="PANTHER" id="PTHR34406:SF1">
    <property type="entry name" value="PROTEIN YCEI"/>
    <property type="match status" value="1"/>
</dbReference>
<comment type="caution">
    <text evidence="2">The sequence shown here is derived from an EMBL/GenBank/DDBJ whole genome shotgun (WGS) entry which is preliminary data.</text>
</comment>
<gene>
    <name evidence="2" type="ORF">QO034_12225</name>
</gene>
<protein>
    <submittedName>
        <fullName evidence="2">YceI family protein</fullName>
    </submittedName>
</protein>
<name>A0ABT7FFX3_9RHOB</name>
<keyword evidence="3" id="KW-1185">Reference proteome</keyword>
<dbReference type="EMBL" id="JASNJE010000013">
    <property type="protein sequence ID" value="MDK3073880.1"/>
    <property type="molecule type" value="Genomic_DNA"/>
</dbReference>
<dbReference type="InterPro" id="IPR007372">
    <property type="entry name" value="Lipid/polyisoprenoid-bd_YceI"/>
</dbReference>
<reference evidence="2 3" key="1">
    <citation type="submission" date="2023-05" db="EMBL/GenBank/DDBJ databases">
        <title>Sedimentitalea sp. nov. JM2-8.</title>
        <authorList>
            <person name="Huang J."/>
        </authorList>
    </citation>
    <scope>NUCLEOTIDE SEQUENCE [LARGE SCALE GENOMIC DNA]</scope>
    <source>
        <strain evidence="2 3">JM2-8</strain>
    </source>
</reference>
<dbReference type="SMART" id="SM00867">
    <property type="entry name" value="YceI"/>
    <property type="match status" value="1"/>
</dbReference>
<dbReference type="Proteomes" id="UP001227126">
    <property type="component" value="Unassembled WGS sequence"/>
</dbReference>
<proteinExistence type="predicted"/>
<evidence type="ECO:0000259" key="1">
    <source>
        <dbReference type="SMART" id="SM00867"/>
    </source>
</evidence>
<dbReference type="SUPFAM" id="SSF101874">
    <property type="entry name" value="YceI-like"/>
    <property type="match status" value="1"/>
</dbReference>
<feature type="domain" description="Lipid/polyisoprenoid-binding YceI-like" evidence="1">
    <location>
        <begin position="28"/>
        <end position="195"/>
    </location>
</feature>
<dbReference type="PANTHER" id="PTHR34406">
    <property type="entry name" value="PROTEIN YCEI"/>
    <property type="match status" value="1"/>
</dbReference>
<evidence type="ECO:0000313" key="3">
    <source>
        <dbReference type="Proteomes" id="UP001227126"/>
    </source>
</evidence>
<evidence type="ECO:0000313" key="2">
    <source>
        <dbReference type="EMBL" id="MDK3073880.1"/>
    </source>
</evidence>
<sequence>MIRLNRRALVIALGSLTIGRRAAAERTRYLLDAAASSVAFRFSLNGLPQSGSMPVKQADVQIDTRNLANSRVDVWLDVARASTGLVFATQAMIGRDVLDAARFPFIRFRSRSVRLAPDGRLSGGAEIAGDLTLRDVTRPIALNAGLYRPPGSAPDDLRSLTVLLDGQISRSAFGAAGFADLVGDAVTLDIKAVIRAAE</sequence>
<dbReference type="RefSeq" id="WP_284485815.1">
    <property type="nucleotide sequence ID" value="NZ_JASNJE010000013.1"/>
</dbReference>
<dbReference type="Pfam" id="PF04264">
    <property type="entry name" value="YceI"/>
    <property type="match status" value="1"/>
</dbReference>
<organism evidence="2 3">
    <name type="scientific">Sedimentitalea xiamensis</name>
    <dbReference type="NCBI Taxonomy" id="3050037"/>
    <lineage>
        <taxon>Bacteria</taxon>
        <taxon>Pseudomonadati</taxon>
        <taxon>Pseudomonadota</taxon>
        <taxon>Alphaproteobacteria</taxon>
        <taxon>Rhodobacterales</taxon>
        <taxon>Paracoccaceae</taxon>
        <taxon>Sedimentitalea</taxon>
    </lineage>
</organism>
<dbReference type="Gene3D" id="2.40.128.110">
    <property type="entry name" value="Lipid/polyisoprenoid-binding, YceI-like"/>
    <property type="match status" value="1"/>
</dbReference>
<accession>A0ABT7FFX3</accession>